<comment type="caution">
    <text evidence="2">The sequence shown here is derived from an EMBL/GenBank/DDBJ whole genome shotgun (WGS) entry which is preliminary data.</text>
</comment>
<feature type="compositionally biased region" description="Basic and acidic residues" evidence="1">
    <location>
        <begin position="123"/>
        <end position="139"/>
    </location>
</feature>
<protein>
    <submittedName>
        <fullName evidence="2">Uncharacterized protein</fullName>
    </submittedName>
</protein>
<name>A0ABD3NHM8_9STRA</name>
<feature type="region of interest" description="Disordered" evidence="1">
    <location>
        <begin position="1"/>
        <end position="40"/>
    </location>
</feature>
<feature type="region of interest" description="Disordered" evidence="1">
    <location>
        <begin position="103"/>
        <end position="196"/>
    </location>
</feature>
<feature type="compositionally biased region" description="Polar residues" evidence="1">
    <location>
        <begin position="166"/>
        <end position="184"/>
    </location>
</feature>
<feature type="compositionally biased region" description="Basic residues" evidence="1">
    <location>
        <begin position="1"/>
        <end position="12"/>
    </location>
</feature>
<dbReference type="Proteomes" id="UP001530400">
    <property type="component" value="Unassembled WGS sequence"/>
</dbReference>
<feature type="region of interest" description="Disordered" evidence="1">
    <location>
        <begin position="57"/>
        <end position="77"/>
    </location>
</feature>
<feature type="compositionally biased region" description="Low complexity" evidence="1">
    <location>
        <begin position="30"/>
        <end position="40"/>
    </location>
</feature>
<feature type="region of interest" description="Disordered" evidence="1">
    <location>
        <begin position="267"/>
        <end position="287"/>
    </location>
</feature>
<proteinExistence type="predicted"/>
<gene>
    <name evidence="2" type="ORF">ACHAWO_007610</name>
</gene>
<evidence type="ECO:0000313" key="3">
    <source>
        <dbReference type="Proteomes" id="UP001530400"/>
    </source>
</evidence>
<accession>A0ABD3NHM8</accession>
<evidence type="ECO:0000256" key="1">
    <source>
        <dbReference type="SAM" id="MobiDB-lite"/>
    </source>
</evidence>
<evidence type="ECO:0000313" key="2">
    <source>
        <dbReference type="EMBL" id="KAL3774461.1"/>
    </source>
</evidence>
<sequence length="777" mass="84535">MSTRSPSRRKCQYRQPPHGLHNSPTKGSDESISSRFSLRSTSTASVAWSIMKSSMKKRRFSGLRKQPSASFADAVIPPDDTFDDGASIATDNAATAPLLGIAASSPPRKTRSPFNSQTPFKLKSGEKMSFKIGKHKPESSDASGAASRRKRWKSSAKIGKIPSKVNLRSNSRSYDSFASSRGTSSPPPEHVEKLGPAPQKFMEYTFDFDACFLQEPIIYHSLMSDEEPFLRSSTNSSETPPPPPPPTIEQFFVPAFHPFPRLDEAMDDASHESDDRKVEENHNLSDSEHLMSASERIKFFESRGPTSLTVPSSSSFKSLSCEAIEQNEYNNACSYSSMPPINEDDFVLSIDDVSSHDMNFEPEFANVKNASSSVIALTLLGAVMGSPAPQTVLKAKKRNDCANLWIDETNDSCDINELPAIENDELAVGSSMPDIDNILPPVQEEVSDDIISIPDEFDDITVEEDSAIDEYAASNTLAWSALAILLGSPAPSCVQQKNNNNAKAKNLWAEGSINENDELVSLATSEINEVADDCSLPTLDENDEIGGDISISGFESDSDNASIQRSNKDAADSAIMWTALSAILASPAPSCVRPMKEKCTKNNLWDDCDDDLISLDNSISIIDETEWITESPNPTVHNNDEDSLGDIHLSLSALQLESDNTKELNTDVAPPKTTEEIANSTLAWGALTALLGLPAPSCVVSKNSRPTKNLWSNDDDDDDLLSLADSEADLASVPSLVADSQFDSAPSSPLIQNASTFDVPLPERDNAAIQNYIEWRN</sequence>
<feature type="region of interest" description="Disordered" evidence="1">
    <location>
        <begin position="229"/>
        <end position="249"/>
    </location>
</feature>
<reference evidence="2 3" key="1">
    <citation type="submission" date="2024-10" db="EMBL/GenBank/DDBJ databases">
        <title>Updated reference genomes for cyclostephanoid diatoms.</title>
        <authorList>
            <person name="Roberts W.R."/>
            <person name="Alverson A.J."/>
        </authorList>
    </citation>
    <scope>NUCLEOTIDE SEQUENCE [LARGE SCALE GENOMIC DNA]</scope>
    <source>
        <strain evidence="2 3">AJA010-31</strain>
    </source>
</reference>
<organism evidence="2 3">
    <name type="scientific">Cyclotella atomus</name>
    <dbReference type="NCBI Taxonomy" id="382360"/>
    <lineage>
        <taxon>Eukaryota</taxon>
        <taxon>Sar</taxon>
        <taxon>Stramenopiles</taxon>
        <taxon>Ochrophyta</taxon>
        <taxon>Bacillariophyta</taxon>
        <taxon>Coscinodiscophyceae</taxon>
        <taxon>Thalassiosirophycidae</taxon>
        <taxon>Stephanodiscales</taxon>
        <taxon>Stephanodiscaceae</taxon>
        <taxon>Cyclotella</taxon>
    </lineage>
</organism>
<dbReference type="EMBL" id="JALLPJ020001192">
    <property type="protein sequence ID" value="KAL3774461.1"/>
    <property type="molecule type" value="Genomic_DNA"/>
</dbReference>
<keyword evidence="3" id="KW-1185">Reference proteome</keyword>
<dbReference type="AlphaFoldDB" id="A0ABD3NHM8"/>